<keyword evidence="3" id="KW-1185">Reference proteome</keyword>
<dbReference type="EMBL" id="JBIASD010000005">
    <property type="protein sequence ID" value="MFF3666060.1"/>
    <property type="molecule type" value="Genomic_DNA"/>
</dbReference>
<feature type="domain" description="HTH marR-type" evidence="1">
    <location>
        <begin position="7"/>
        <end position="139"/>
    </location>
</feature>
<dbReference type="PANTHER" id="PTHR33164">
    <property type="entry name" value="TRANSCRIPTIONAL REGULATOR, MARR FAMILY"/>
    <property type="match status" value="1"/>
</dbReference>
<dbReference type="InterPro" id="IPR000835">
    <property type="entry name" value="HTH_MarR-typ"/>
</dbReference>
<evidence type="ECO:0000313" key="2">
    <source>
        <dbReference type="EMBL" id="MFF3666060.1"/>
    </source>
</evidence>
<dbReference type="InterPro" id="IPR036390">
    <property type="entry name" value="WH_DNA-bd_sf"/>
</dbReference>
<evidence type="ECO:0000313" key="3">
    <source>
        <dbReference type="Proteomes" id="UP001602013"/>
    </source>
</evidence>
<gene>
    <name evidence="2" type="ORF">ACFYXI_10745</name>
</gene>
<protein>
    <submittedName>
        <fullName evidence="2">MarR family winged helix-turn-helix transcriptional regulator</fullName>
    </submittedName>
</protein>
<dbReference type="SUPFAM" id="SSF46785">
    <property type="entry name" value="Winged helix' DNA-binding domain"/>
    <property type="match status" value="1"/>
</dbReference>
<dbReference type="InterPro" id="IPR039422">
    <property type="entry name" value="MarR/SlyA-like"/>
</dbReference>
<dbReference type="Pfam" id="PF12802">
    <property type="entry name" value="MarR_2"/>
    <property type="match status" value="1"/>
</dbReference>
<dbReference type="PROSITE" id="PS50995">
    <property type="entry name" value="HTH_MARR_2"/>
    <property type="match status" value="1"/>
</dbReference>
<dbReference type="Gene3D" id="1.10.10.10">
    <property type="entry name" value="Winged helix-like DNA-binding domain superfamily/Winged helix DNA-binding domain"/>
    <property type="match status" value="1"/>
</dbReference>
<dbReference type="SMART" id="SM00347">
    <property type="entry name" value="HTH_MARR"/>
    <property type="match status" value="1"/>
</dbReference>
<name>A0ABW6SQN5_9ACTN</name>
<sequence length="146" mass="15607">MNDVKLTSTLAFRLGTLGAVVTERFSARLAAHGLKPKHVGLLAILEAGTATSQLDIAKLMNVAPSLVVSLADRLEELRAVRRERDPVDRRRQTLALTTEGRELLAACTGAAAELDAELTDGLRPEEVKALRGVLRTMAGRSGLPAD</sequence>
<evidence type="ECO:0000259" key="1">
    <source>
        <dbReference type="PROSITE" id="PS50995"/>
    </source>
</evidence>
<dbReference type="InterPro" id="IPR036388">
    <property type="entry name" value="WH-like_DNA-bd_sf"/>
</dbReference>
<dbReference type="PANTHER" id="PTHR33164:SF43">
    <property type="entry name" value="HTH-TYPE TRANSCRIPTIONAL REPRESSOR YETL"/>
    <property type="match status" value="1"/>
</dbReference>
<organism evidence="2 3">
    <name type="scientific">Microtetraspora malaysiensis</name>
    <dbReference type="NCBI Taxonomy" id="161358"/>
    <lineage>
        <taxon>Bacteria</taxon>
        <taxon>Bacillati</taxon>
        <taxon>Actinomycetota</taxon>
        <taxon>Actinomycetes</taxon>
        <taxon>Streptosporangiales</taxon>
        <taxon>Streptosporangiaceae</taxon>
        <taxon>Microtetraspora</taxon>
    </lineage>
</organism>
<comment type="caution">
    <text evidence="2">The sequence shown here is derived from an EMBL/GenBank/DDBJ whole genome shotgun (WGS) entry which is preliminary data.</text>
</comment>
<proteinExistence type="predicted"/>
<reference evidence="2 3" key="1">
    <citation type="submission" date="2024-10" db="EMBL/GenBank/DDBJ databases">
        <title>The Natural Products Discovery Center: Release of the First 8490 Sequenced Strains for Exploring Actinobacteria Biosynthetic Diversity.</title>
        <authorList>
            <person name="Kalkreuter E."/>
            <person name="Kautsar S.A."/>
            <person name="Yang D."/>
            <person name="Bader C.D."/>
            <person name="Teijaro C.N."/>
            <person name="Fluegel L."/>
            <person name="Davis C.M."/>
            <person name="Simpson J.R."/>
            <person name="Lauterbach L."/>
            <person name="Steele A.D."/>
            <person name="Gui C."/>
            <person name="Meng S."/>
            <person name="Li G."/>
            <person name="Viehrig K."/>
            <person name="Ye F."/>
            <person name="Su P."/>
            <person name="Kiefer A.F."/>
            <person name="Nichols A."/>
            <person name="Cepeda A.J."/>
            <person name="Yan W."/>
            <person name="Fan B."/>
            <person name="Jiang Y."/>
            <person name="Adhikari A."/>
            <person name="Zheng C.-J."/>
            <person name="Schuster L."/>
            <person name="Cowan T.M."/>
            <person name="Smanski M.J."/>
            <person name="Chevrette M.G."/>
            <person name="De Carvalho L.P.S."/>
            <person name="Shen B."/>
        </authorList>
    </citation>
    <scope>NUCLEOTIDE SEQUENCE [LARGE SCALE GENOMIC DNA]</scope>
    <source>
        <strain evidence="2 3">NPDC002173</strain>
    </source>
</reference>
<dbReference type="PRINTS" id="PR00598">
    <property type="entry name" value="HTHMARR"/>
</dbReference>
<dbReference type="RefSeq" id="WP_387410372.1">
    <property type="nucleotide sequence ID" value="NZ_JBIASD010000005.1"/>
</dbReference>
<dbReference type="Proteomes" id="UP001602013">
    <property type="component" value="Unassembled WGS sequence"/>
</dbReference>
<accession>A0ABW6SQN5</accession>